<feature type="transmembrane region" description="Helical" evidence="1">
    <location>
        <begin position="35"/>
        <end position="55"/>
    </location>
</feature>
<gene>
    <name evidence="2" type="ORF">CTT34_02965</name>
</gene>
<evidence type="ECO:0000313" key="2">
    <source>
        <dbReference type="EMBL" id="QHD48717.1"/>
    </source>
</evidence>
<accession>A0A857GJG3</accession>
<dbReference type="KEGG" id="hmd:CTT34_02965"/>
<evidence type="ECO:0000256" key="1">
    <source>
        <dbReference type="SAM" id="Phobius"/>
    </source>
</evidence>
<sequence>MRSLHTLKTSITLLFLTFMLAGCKGLHGPGGFGKHDEWVLLIVGIAIGAGCMALYQRGH</sequence>
<organism evidence="2 3">
    <name type="scientific">Vreelandella aquamarina</name>
    <dbReference type="NCBI Taxonomy" id="77097"/>
    <lineage>
        <taxon>Bacteria</taxon>
        <taxon>Pseudomonadati</taxon>
        <taxon>Pseudomonadota</taxon>
        <taxon>Gammaproteobacteria</taxon>
        <taxon>Oceanospirillales</taxon>
        <taxon>Halomonadaceae</taxon>
        <taxon>Vreelandella</taxon>
    </lineage>
</organism>
<evidence type="ECO:0000313" key="3">
    <source>
        <dbReference type="Proteomes" id="UP000463949"/>
    </source>
</evidence>
<keyword evidence="1" id="KW-0472">Membrane</keyword>
<proteinExistence type="predicted"/>
<dbReference type="AlphaFoldDB" id="A0A857GJG3"/>
<keyword evidence="1" id="KW-0812">Transmembrane</keyword>
<evidence type="ECO:0008006" key="4">
    <source>
        <dbReference type="Google" id="ProtNLM"/>
    </source>
</evidence>
<keyword evidence="1" id="KW-1133">Transmembrane helix</keyword>
<protein>
    <recommendedName>
        <fullName evidence="4">Lipoprotein</fullName>
    </recommendedName>
</protein>
<name>A0A857GJG3_9GAMM</name>
<dbReference type="Proteomes" id="UP000463949">
    <property type="component" value="Chromosome"/>
</dbReference>
<dbReference type="EMBL" id="CP024621">
    <property type="protein sequence ID" value="QHD48717.1"/>
    <property type="molecule type" value="Genomic_DNA"/>
</dbReference>
<dbReference type="PROSITE" id="PS51257">
    <property type="entry name" value="PROKAR_LIPOPROTEIN"/>
    <property type="match status" value="1"/>
</dbReference>
<dbReference type="RefSeq" id="WP_159341064.1">
    <property type="nucleotide sequence ID" value="NZ_CP024621.1"/>
</dbReference>
<reference evidence="2 3" key="1">
    <citation type="submission" date="2017-10" db="EMBL/GenBank/DDBJ databases">
        <title>Coral associated bacteria.</title>
        <authorList>
            <person name="Wang X."/>
        </authorList>
    </citation>
    <scope>NUCLEOTIDE SEQUENCE [LARGE SCALE GENOMIC DNA]</scope>
    <source>
        <strain evidence="2 3">SCSIO 43005</strain>
    </source>
</reference>